<accession>A0ABT4AJC5</accession>
<dbReference type="Gene3D" id="3.40.50.10140">
    <property type="entry name" value="Toll/interleukin-1 receptor homology (TIR) domain"/>
    <property type="match status" value="1"/>
</dbReference>
<evidence type="ECO:0000313" key="2">
    <source>
        <dbReference type="EMBL" id="MCY1081794.1"/>
    </source>
</evidence>
<dbReference type="RefSeq" id="WP_267540381.1">
    <property type="nucleotide sequence ID" value="NZ_JAPNKA010000001.1"/>
</dbReference>
<keyword evidence="3" id="KW-1185">Reference proteome</keyword>
<reference evidence="2 3" key="1">
    <citation type="submission" date="2022-11" db="EMBL/GenBank/DDBJ databases">
        <title>Minimal conservation of predation-associated metabolite biosynthetic gene clusters underscores biosynthetic potential of Myxococcota including descriptions for ten novel species: Archangium lansinium sp. nov., Myxococcus landrumus sp. nov., Nannocystis bai.</title>
        <authorList>
            <person name="Ahearne A."/>
            <person name="Stevens C."/>
            <person name="Phillips K."/>
        </authorList>
    </citation>
    <scope>NUCLEOTIDE SEQUENCE [LARGE SCALE GENOMIC DNA]</scope>
    <source>
        <strain evidence="2 3">MIWBW</strain>
    </source>
</reference>
<name>A0ABT4AJC5_9BACT</name>
<dbReference type="InterPro" id="IPR000157">
    <property type="entry name" value="TIR_dom"/>
</dbReference>
<dbReference type="EMBL" id="JAPNKA010000001">
    <property type="protein sequence ID" value="MCY1081794.1"/>
    <property type="molecule type" value="Genomic_DNA"/>
</dbReference>
<dbReference type="SUPFAM" id="SSF52200">
    <property type="entry name" value="Toll/Interleukin receptor TIR domain"/>
    <property type="match status" value="1"/>
</dbReference>
<feature type="domain" description="TIR" evidence="1">
    <location>
        <begin position="240"/>
        <end position="374"/>
    </location>
</feature>
<dbReference type="InterPro" id="IPR035897">
    <property type="entry name" value="Toll_tir_struct_dom_sf"/>
</dbReference>
<keyword evidence="2" id="KW-0675">Receptor</keyword>
<gene>
    <name evidence="2" type="ORF">OV287_45835</name>
</gene>
<dbReference type="PROSITE" id="PS50104">
    <property type="entry name" value="TIR"/>
    <property type="match status" value="1"/>
</dbReference>
<comment type="caution">
    <text evidence="2">The sequence shown here is derived from an EMBL/GenBank/DDBJ whole genome shotgun (WGS) entry which is preliminary data.</text>
</comment>
<sequence>MTSPVRVLLVGLTFDGKPPDGVMIETKGLGHPSVIGEQAAAPLYDYDVIIINPQSYSHFMFGGPTEHSSKPDELIRLKHVDPGKDIDDVFHRVERERELEGALSEGTRVIFVAAPPKLESFFGKRSSHLGYLHEGLRQFFKLADLEQKQSRKVRSVGTAPDLADYFDALRADGWTLTWRHHGKASEQRLLEAPDGGVLGSVLELDGSRVWLVTPPPTPAAVNALVRSALKMQKGQTEVVEYRGIFLAHSSEDKPFVRRLRESLMARGVKQVWVDEFEIQIGDSLIKKIQEGITKSEFVGVVLSPHSVASKWVERELESAMAMEVESRSVKVLPLLIQKCELPPFLMPKLYADFTDEAKYTTSVEKLLRRLEVSPAGGGAS</sequence>
<dbReference type="SMART" id="SM00255">
    <property type="entry name" value="TIR"/>
    <property type="match status" value="1"/>
</dbReference>
<proteinExistence type="predicted"/>
<evidence type="ECO:0000259" key="1">
    <source>
        <dbReference type="PROSITE" id="PS50104"/>
    </source>
</evidence>
<organism evidence="2 3">
    <name type="scientific">Archangium lansingense</name>
    <dbReference type="NCBI Taxonomy" id="2995310"/>
    <lineage>
        <taxon>Bacteria</taxon>
        <taxon>Pseudomonadati</taxon>
        <taxon>Myxococcota</taxon>
        <taxon>Myxococcia</taxon>
        <taxon>Myxococcales</taxon>
        <taxon>Cystobacterineae</taxon>
        <taxon>Archangiaceae</taxon>
        <taxon>Archangium</taxon>
    </lineage>
</organism>
<evidence type="ECO:0000313" key="3">
    <source>
        <dbReference type="Proteomes" id="UP001207654"/>
    </source>
</evidence>
<dbReference type="Pfam" id="PF13676">
    <property type="entry name" value="TIR_2"/>
    <property type="match status" value="1"/>
</dbReference>
<protein>
    <submittedName>
        <fullName evidence="2">Toll/interleukin-1 receptor domain-containing protein</fullName>
    </submittedName>
</protein>
<dbReference type="Proteomes" id="UP001207654">
    <property type="component" value="Unassembled WGS sequence"/>
</dbReference>